<evidence type="ECO:0000313" key="8">
    <source>
        <dbReference type="Proteomes" id="UP000325440"/>
    </source>
</evidence>
<dbReference type="InterPro" id="IPR032675">
    <property type="entry name" value="LRR_dom_sf"/>
</dbReference>
<feature type="region of interest" description="Disordered" evidence="4">
    <location>
        <begin position="406"/>
        <end position="429"/>
    </location>
</feature>
<evidence type="ECO:0000256" key="4">
    <source>
        <dbReference type="SAM" id="MobiDB-lite"/>
    </source>
</evidence>
<keyword evidence="5" id="KW-0472">Membrane</keyword>
<dbReference type="GO" id="GO:0005886">
    <property type="term" value="C:plasma membrane"/>
    <property type="evidence" value="ECO:0007669"/>
    <property type="project" value="TreeGrafter"/>
</dbReference>
<keyword evidence="5" id="KW-1133">Transmembrane helix</keyword>
<dbReference type="SUPFAM" id="SSF52058">
    <property type="entry name" value="L domain-like"/>
    <property type="match status" value="1"/>
</dbReference>
<organism evidence="7 8">
    <name type="scientific">Cinara cedri</name>
    <dbReference type="NCBI Taxonomy" id="506608"/>
    <lineage>
        <taxon>Eukaryota</taxon>
        <taxon>Metazoa</taxon>
        <taxon>Ecdysozoa</taxon>
        <taxon>Arthropoda</taxon>
        <taxon>Hexapoda</taxon>
        <taxon>Insecta</taxon>
        <taxon>Pterygota</taxon>
        <taxon>Neoptera</taxon>
        <taxon>Paraneoptera</taxon>
        <taxon>Hemiptera</taxon>
        <taxon>Sternorrhyncha</taxon>
        <taxon>Aphidomorpha</taxon>
        <taxon>Aphidoidea</taxon>
        <taxon>Aphididae</taxon>
        <taxon>Lachninae</taxon>
        <taxon>Cinara</taxon>
    </lineage>
</organism>
<evidence type="ECO:0000256" key="3">
    <source>
        <dbReference type="ARBA" id="ARBA00022737"/>
    </source>
</evidence>
<feature type="region of interest" description="Disordered" evidence="4">
    <location>
        <begin position="376"/>
        <end position="395"/>
    </location>
</feature>
<proteinExistence type="predicted"/>
<name>A0A5E4NKK1_9HEMI</name>
<keyword evidence="5" id="KW-0812">Transmembrane</keyword>
<feature type="compositionally biased region" description="Acidic residues" evidence="4">
    <location>
        <begin position="532"/>
        <end position="543"/>
    </location>
</feature>
<feature type="chain" id="PRO_5022928168" evidence="6">
    <location>
        <begin position="24"/>
        <end position="621"/>
    </location>
</feature>
<dbReference type="OrthoDB" id="676979at2759"/>
<keyword evidence="8" id="KW-1185">Reference proteome</keyword>
<evidence type="ECO:0000256" key="5">
    <source>
        <dbReference type="SAM" id="Phobius"/>
    </source>
</evidence>
<gene>
    <name evidence="7" type="ORF">CINCED_3A005927</name>
</gene>
<feature type="compositionally biased region" description="Gly residues" evidence="4">
    <location>
        <begin position="544"/>
        <end position="564"/>
    </location>
</feature>
<dbReference type="Gene3D" id="3.80.10.10">
    <property type="entry name" value="Ribonuclease Inhibitor"/>
    <property type="match status" value="2"/>
</dbReference>
<feature type="signal peptide" evidence="6">
    <location>
        <begin position="1"/>
        <end position="23"/>
    </location>
</feature>
<protein>
    <submittedName>
        <fullName evidence="7">Leucine-rich repeat domain, L domain-like</fullName>
    </submittedName>
</protein>
<feature type="region of interest" description="Disordered" evidence="4">
    <location>
        <begin position="504"/>
        <end position="600"/>
    </location>
</feature>
<dbReference type="EMBL" id="CABPRJ010002403">
    <property type="protein sequence ID" value="VVC45466.1"/>
    <property type="molecule type" value="Genomic_DNA"/>
</dbReference>
<dbReference type="AlphaFoldDB" id="A0A5E4NKK1"/>
<keyword evidence="3" id="KW-0677">Repeat</keyword>
<dbReference type="Proteomes" id="UP000325440">
    <property type="component" value="Unassembled WGS sequence"/>
</dbReference>
<reference evidence="7 8" key="1">
    <citation type="submission" date="2019-08" db="EMBL/GenBank/DDBJ databases">
        <authorList>
            <person name="Alioto T."/>
            <person name="Alioto T."/>
            <person name="Gomez Garrido J."/>
        </authorList>
    </citation>
    <scope>NUCLEOTIDE SEQUENCE [LARGE SCALE GENOMIC DNA]</scope>
</reference>
<feature type="transmembrane region" description="Helical" evidence="5">
    <location>
        <begin position="454"/>
        <end position="477"/>
    </location>
</feature>
<sequence length="621" mass="65615">MIQQRVMQALVILGALFVASASAAAIVPCPRPCKCFTTENGIQAANCTDLPDQMTTAWPQKILRIRFDGHRASPIMLKNKGFNHFPQLTFLDVAGGTVQYVGNSAFDGLPDLLELNLVGTGIRKLHRDTFATNRKLAFLSLKNNPRLAVAPSFLASESITELDLSECALGALKSVYFKSLPNLKYLFAMKNELKSLGSQFGPPGLKYVNLAYNHIENIYDDLDAYKRLRTIDLTGNPVNCTCELSETDKKLSGKGVAFGNTIVCKNTGKPLGDLAEVCTDQEMMGDDPVDMYKADNLLKIDKNAIQSMDEIDDSGSGSGSGDGELFPGIYAAHTTEQARNTTQITGEANSSTAQFEDGVEEEITKANVNVAFARPKPAESETTEPTVDNALSGENVTSASGGAIGSAAPTIAGDPEDKATTTRSGADGGIVPLTIQAPEDEVQTKVAEYLKSNVGITGTAVLVILAVVIVAIVYKAVCLGRSRRRGSVASDKVVELKEIKYTAANTEDTRDMPSPPASPAEENLLGDRDSNDDGSDDDDDDDSGAGGDVRGPGAGAGGGGGGLPRNGLSNGTVGDPARPDNNRNVAQQPPTTPKAEAPTRVIVRLGETPKASKPITINNVH</sequence>
<evidence type="ECO:0000256" key="6">
    <source>
        <dbReference type="SAM" id="SignalP"/>
    </source>
</evidence>
<dbReference type="InterPro" id="IPR050541">
    <property type="entry name" value="LRR_TM_domain-containing"/>
</dbReference>
<keyword evidence="1" id="KW-0433">Leucine-rich repeat</keyword>
<evidence type="ECO:0000256" key="1">
    <source>
        <dbReference type="ARBA" id="ARBA00022614"/>
    </source>
</evidence>
<evidence type="ECO:0000313" key="7">
    <source>
        <dbReference type="EMBL" id="VVC45466.1"/>
    </source>
</evidence>
<keyword evidence="2 6" id="KW-0732">Signal</keyword>
<dbReference type="PANTHER" id="PTHR24369">
    <property type="entry name" value="ANTIGEN BSP, PUTATIVE-RELATED"/>
    <property type="match status" value="1"/>
</dbReference>
<dbReference type="PANTHER" id="PTHR24369:SF210">
    <property type="entry name" value="CHAOPTIN-RELATED"/>
    <property type="match status" value="1"/>
</dbReference>
<accession>A0A5E4NKK1</accession>
<evidence type="ECO:0000256" key="2">
    <source>
        <dbReference type="ARBA" id="ARBA00022729"/>
    </source>
</evidence>